<dbReference type="EMBL" id="VSRR010013487">
    <property type="protein sequence ID" value="MPC55845.1"/>
    <property type="molecule type" value="Genomic_DNA"/>
</dbReference>
<gene>
    <name evidence="2" type="ORF">E2C01_049790</name>
</gene>
<evidence type="ECO:0000313" key="3">
    <source>
        <dbReference type="Proteomes" id="UP000324222"/>
    </source>
</evidence>
<dbReference type="AlphaFoldDB" id="A0A5B7GER3"/>
<sequence length="64" mass="6692">MVTDCGVSGEGSDAFEGDWGTINGDHWNVGYSPSGEAQKASLLGTQRQAPTGSPRVDKVKPTLK</sequence>
<feature type="compositionally biased region" description="Basic and acidic residues" evidence="1">
    <location>
        <begin position="55"/>
        <end position="64"/>
    </location>
</feature>
<reference evidence="2 3" key="1">
    <citation type="submission" date="2019-05" db="EMBL/GenBank/DDBJ databases">
        <title>Another draft genome of Portunus trituberculatus and its Hox gene families provides insights of decapod evolution.</title>
        <authorList>
            <person name="Jeong J.-H."/>
            <person name="Song I."/>
            <person name="Kim S."/>
            <person name="Choi T."/>
            <person name="Kim D."/>
            <person name="Ryu S."/>
            <person name="Kim W."/>
        </authorList>
    </citation>
    <scope>NUCLEOTIDE SEQUENCE [LARGE SCALE GENOMIC DNA]</scope>
    <source>
        <tissue evidence="2">Muscle</tissue>
    </source>
</reference>
<feature type="region of interest" description="Disordered" evidence="1">
    <location>
        <begin position="1"/>
        <end position="64"/>
    </location>
</feature>
<protein>
    <submittedName>
        <fullName evidence="2">Uncharacterized protein</fullName>
    </submittedName>
</protein>
<name>A0A5B7GER3_PORTR</name>
<proteinExistence type="predicted"/>
<dbReference type="OrthoDB" id="6361724at2759"/>
<evidence type="ECO:0000313" key="2">
    <source>
        <dbReference type="EMBL" id="MPC55845.1"/>
    </source>
</evidence>
<dbReference type="Proteomes" id="UP000324222">
    <property type="component" value="Unassembled WGS sequence"/>
</dbReference>
<comment type="caution">
    <text evidence="2">The sequence shown here is derived from an EMBL/GenBank/DDBJ whole genome shotgun (WGS) entry which is preliminary data.</text>
</comment>
<keyword evidence="3" id="KW-1185">Reference proteome</keyword>
<organism evidence="2 3">
    <name type="scientific">Portunus trituberculatus</name>
    <name type="common">Swimming crab</name>
    <name type="synonym">Neptunus trituberculatus</name>
    <dbReference type="NCBI Taxonomy" id="210409"/>
    <lineage>
        <taxon>Eukaryota</taxon>
        <taxon>Metazoa</taxon>
        <taxon>Ecdysozoa</taxon>
        <taxon>Arthropoda</taxon>
        <taxon>Crustacea</taxon>
        <taxon>Multicrustacea</taxon>
        <taxon>Malacostraca</taxon>
        <taxon>Eumalacostraca</taxon>
        <taxon>Eucarida</taxon>
        <taxon>Decapoda</taxon>
        <taxon>Pleocyemata</taxon>
        <taxon>Brachyura</taxon>
        <taxon>Eubrachyura</taxon>
        <taxon>Portunoidea</taxon>
        <taxon>Portunidae</taxon>
        <taxon>Portuninae</taxon>
        <taxon>Portunus</taxon>
    </lineage>
</organism>
<accession>A0A5B7GER3</accession>
<evidence type="ECO:0000256" key="1">
    <source>
        <dbReference type="SAM" id="MobiDB-lite"/>
    </source>
</evidence>